<evidence type="ECO:0000256" key="5">
    <source>
        <dbReference type="ARBA" id="ARBA00022679"/>
    </source>
</evidence>
<gene>
    <name evidence="9" type="ORF">SAMN04488503_0285</name>
</gene>
<keyword evidence="4" id="KW-0762">Sugar transport</keyword>
<organism evidence="9 10">
    <name type="scientific">Humidesulfovibrio mexicanus</name>
    <dbReference type="NCBI Taxonomy" id="147047"/>
    <lineage>
        <taxon>Bacteria</taxon>
        <taxon>Pseudomonadati</taxon>
        <taxon>Thermodesulfobacteriota</taxon>
        <taxon>Desulfovibrionia</taxon>
        <taxon>Desulfovibrionales</taxon>
        <taxon>Desulfovibrionaceae</taxon>
        <taxon>Humidesulfovibrio</taxon>
    </lineage>
</organism>
<name>A0A238XPM3_9BACT</name>
<evidence type="ECO:0000256" key="1">
    <source>
        <dbReference type="ARBA" id="ARBA00004496"/>
    </source>
</evidence>
<dbReference type="AlphaFoldDB" id="A0A238XPM3"/>
<dbReference type="GO" id="GO:0005737">
    <property type="term" value="C:cytoplasm"/>
    <property type="evidence" value="ECO:0007669"/>
    <property type="project" value="UniProtKB-SubCell"/>
</dbReference>
<evidence type="ECO:0000256" key="2">
    <source>
        <dbReference type="ARBA" id="ARBA00022448"/>
    </source>
</evidence>
<evidence type="ECO:0000256" key="7">
    <source>
        <dbReference type="ARBA" id="ARBA00022777"/>
    </source>
</evidence>
<accession>A0A238XPM3</accession>
<dbReference type="PROSITE" id="PS51101">
    <property type="entry name" value="PTS_EIIB_TYPE_4"/>
    <property type="match status" value="1"/>
</dbReference>
<sequence length="153" mass="17103">MFWVRVDNRLIHGQVVEAWVPFMDAKCIIVGNDELSRDEFQQEIMSLAIPRAVESAFLPIDALAADSRLKAPARESTLLLFSTCLDVRRAVEKGLSISILNIGNLHYSQGKRQVSPSVSIGPDDEACLRFLQDKGVELDFRCVPNDPVSVRFT</sequence>
<dbReference type="OrthoDB" id="9788818at2"/>
<dbReference type="InterPro" id="IPR004720">
    <property type="entry name" value="PTS_IIB_sorbose-sp"/>
</dbReference>
<dbReference type="Gene3D" id="3.40.35.10">
    <property type="entry name" value="Phosphotransferase system, sorbose subfamily IIB component"/>
    <property type="match status" value="1"/>
</dbReference>
<comment type="subcellular location">
    <subcellularLocation>
        <location evidence="1">Cytoplasm</location>
    </subcellularLocation>
</comment>
<dbReference type="GO" id="GO:0016301">
    <property type="term" value="F:kinase activity"/>
    <property type="evidence" value="ECO:0007669"/>
    <property type="project" value="UniProtKB-KW"/>
</dbReference>
<evidence type="ECO:0000259" key="8">
    <source>
        <dbReference type="PROSITE" id="PS51101"/>
    </source>
</evidence>
<protein>
    <submittedName>
        <fullName evidence="9">PTS system, mannose-specific IIB component</fullName>
    </submittedName>
</protein>
<keyword evidence="5" id="KW-0808">Transferase</keyword>
<evidence type="ECO:0000256" key="4">
    <source>
        <dbReference type="ARBA" id="ARBA00022597"/>
    </source>
</evidence>
<keyword evidence="2" id="KW-0813">Transport</keyword>
<proteinExistence type="predicted"/>
<evidence type="ECO:0000313" key="10">
    <source>
        <dbReference type="Proteomes" id="UP000198324"/>
    </source>
</evidence>
<dbReference type="InterPro" id="IPR036667">
    <property type="entry name" value="PTS_IIB_sorbose-sp_sf"/>
</dbReference>
<dbReference type="RefSeq" id="WP_089270964.1">
    <property type="nucleotide sequence ID" value="NZ_FZOC01000001.1"/>
</dbReference>
<dbReference type="Proteomes" id="UP000198324">
    <property type="component" value="Unassembled WGS sequence"/>
</dbReference>
<dbReference type="SUPFAM" id="SSF52728">
    <property type="entry name" value="PTS IIb component"/>
    <property type="match status" value="1"/>
</dbReference>
<dbReference type="Pfam" id="PF03830">
    <property type="entry name" value="PTSIIB_sorb"/>
    <property type="match status" value="1"/>
</dbReference>
<feature type="domain" description="PTS EIIB type-4" evidence="8">
    <location>
        <begin position="1"/>
        <end position="153"/>
    </location>
</feature>
<evidence type="ECO:0000256" key="6">
    <source>
        <dbReference type="ARBA" id="ARBA00022683"/>
    </source>
</evidence>
<keyword evidence="3" id="KW-0963">Cytoplasm</keyword>
<dbReference type="GO" id="GO:0008982">
    <property type="term" value="F:protein-N(PI)-phosphohistidine-sugar phosphotransferase activity"/>
    <property type="evidence" value="ECO:0007669"/>
    <property type="project" value="InterPro"/>
</dbReference>
<keyword evidence="7" id="KW-0418">Kinase</keyword>
<reference evidence="9 10" key="1">
    <citation type="submission" date="2017-06" db="EMBL/GenBank/DDBJ databases">
        <authorList>
            <person name="Kim H.J."/>
            <person name="Triplett B.A."/>
        </authorList>
    </citation>
    <scope>NUCLEOTIDE SEQUENCE [LARGE SCALE GENOMIC DNA]</scope>
    <source>
        <strain evidence="9 10">DSM 13116</strain>
    </source>
</reference>
<keyword evidence="10" id="KW-1185">Reference proteome</keyword>
<dbReference type="GO" id="GO:0009401">
    <property type="term" value="P:phosphoenolpyruvate-dependent sugar phosphotransferase system"/>
    <property type="evidence" value="ECO:0007669"/>
    <property type="project" value="UniProtKB-KW"/>
</dbReference>
<evidence type="ECO:0000313" key="9">
    <source>
        <dbReference type="EMBL" id="SNR60284.1"/>
    </source>
</evidence>
<evidence type="ECO:0000256" key="3">
    <source>
        <dbReference type="ARBA" id="ARBA00022490"/>
    </source>
</evidence>
<dbReference type="EMBL" id="FZOC01000001">
    <property type="protein sequence ID" value="SNR60284.1"/>
    <property type="molecule type" value="Genomic_DNA"/>
</dbReference>
<keyword evidence="6" id="KW-0598">Phosphotransferase system</keyword>